<gene>
    <name evidence="4" type="ORF">C8P66_1041</name>
</gene>
<evidence type="ECO:0000313" key="4">
    <source>
        <dbReference type="EMBL" id="PZW48587.1"/>
    </source>
</evidence>
<dbReference type="InterPro" id="IPR045336">
    <property type="entry name" value="MmgE_PrpD_N"/>
</dbReference>
<proteinExistence type="inferred from homology"/>
<dbReference type="InterPro" id="IPR036148">
    <property type="entry name" value="MmgE/PrpD_sf"/>
</dbReference>
<dbReference type="PANTHER" id="PTHR16943:SF8">
    <property type="entry name" value="2-METHYLCITRATE DEHYDRATASE"/>
    <property type="match status" value="1"/>
</dbReference>
<protein>
    <submittedName>
        <fullName evidence="4">2-methylcitrate dehydratase PrpD</fullName>
    </submittedName>
</protein>
<comment type="caution">
    <text evidence="4">The sequence shown here is derived from an EMBL/GenBank/DDBJ whole genome shotgun (WGS) entry which is preliminary data.</text>
</comment>
<accession>A0A2W7IR51</accession>
<reference evidence="4 5" key="1">
    <citation type="submission" date="2018-06" db="EMBL/GenBank/DDBJ databases">
        <title>Genomic Encyclopedia of Archaeal and Bacterial Type Strains, Phase II (KMG-II): from individual species to whole genera.</title>
        <authorList>
            <person name="Goeker M."/>
        </authorList>
    </citation>
    <scope>NUCLEOTIDE SEQUENCE [LARGE SCALE GENOMIC DNA]</scope>
    <source>
        <strain evidence="4 5">DSM 24525</strain>
    </source>
</reference>
<dbReference type="SUPFAM" id="SSF103378">
    <property type="entry name" value="2-methylcitrate dehydratase PrpD"/>
    <property type="match status" value="1"/>
</dbReference>
<dbReference type="Proteomes" id="UP000249688">
    <property type="component" value="Unassembled WGS sequence"/>
</dbReference>
<sequence length="474" mass="50091">MPDATLTAKAGRVAEAPSARASTLIESLAGFAHGLDLAAVPAEVRRQAAACILDTIGCIIAGWHAPEVQALLRAEREGAAAGTASVLGASLKLSPESAARLNGYLGDVFELNDLIGGHASIGTVTAMLALVQQRRSSGSDLLRAVIAGLESTARVYSAFYPAIRPYTAVGLTPVGLPSSFGAAAGVALLLGLDEGQVADAIAISGALGGWCPSEVIFGDGGTVKAMLFGALPAATAITAARYAAHGMTGPRELLEGSRGYFRTVADRFDPKEVTVPGRWHLARPRRKQHACCGYIHAALDLMAEQRRAIGTDRLRGATITIEMPQYVLPAVSKNAPPISANEARFHTQFCVAVVAAGDDVILPEHSIRAAFYLADPAVAAFLHSVKIEPDEALRHYEECRLTAVLADGTRHQAFTRSAKGAPGNPMTPDDVVGKFLMLTRSRMPEDRAVGYARRILGIEGERRLDWVFDELDLT</sequence>
<dbReference type="OrthoDB" id="9795089at2"/>
<dbReference type="InterPro" id="IPR045337">
    <property type="entry name" value="MmgE_PrpD_C"/>
</dbReference>
<evidence type="ECO:0000259" key="2">
    <source>
        <dbReference type="Pfam" id="PF03972"/>
    </source>
</evidence>
<feature type="domain" description="MmgE/PrpD C-terminal" evidence="3">
    <location>
        <begin position="289"/>
        <end position="447"/>
    </location>
</feature>
<evidence type="ECO:0000313" key="5">
    <source>
        <dbReference type="Proteomes" id="UP000249688"/>
    </source>
</evidence>
<evidence type="ECO:0000256" key="1">
    <source>
        <dbReference type="ARBA" id="ARBA00006174"/>
    </source>
</evidence>
<dbReference type="InterPro" id="IPR005656">
    <property type="entry name" value="MmgE_PrpD"/>
</dbReference>
<feature type="domain" description="MmgE/PrpD N-terminal" evidence="2">
    <location>
        <begin position="26"/>
        <end position="271"/>
    </location>
</feature>
<dbReference type="Pfam" id="PF03972">
    <property type="entry name" value="MmgE_PrpD_N"/>
    <property type="match status" value="1"/>
</dbReference>
<dbReference type="AlphaFoldDB" id="A0A2W7IR51"/>
<dbReference type="PANTHER" id="PTHR16943">
    <property type="entry name" value="2-METHYLCITRATE DEHYDRATASE-RELATED"/>
    <property type="match status" value="1"/>
</dbReference>
<dbReference type="InterPro" id="IPR042183">
    <property type="entry name" value="MmgE/PrpD_sf_1"/>
</dbReference>
<dbReference type="RefSeq" id="WP_158537090.1">
    <property type="nucleotide sequence ID" value="NZ_QKYU01000004.1"/>
</dbReference>
<name>A0A2W7IR51_9PROT</name>
<dbReference type="Pfam" id="PF19305">
    <property type="entry name" value="MmgE_PrpD_C"/>
    <property type="match status" value="1"/>
</dbReference>
<dbReference type="EMBL" id="QKYU01000004">
    <property type="protein sequence ID" value="PZW48587.1"/>
    <property type="molecule type" value="Genomic_DNA"/>
</dbReference>
<evidence type="ECO:0000259" key="3">
    <source>
        <dbReference type="Pfam" id="PF19305"/>
    </source>
</evidence>
<dbReference type="Gene3D" id="1.10.4100.10">
    <property type="entry name" value="2-methylcitrate dehydratase PrpD"/>
    <property type="match status" value="1"/>
</dbReference>
<keyword evidence="5" id="KW-1185">Reference proteome</keyword>
<dbReference type="InterPro" id="IPR042188">
    <property type="entry name" value="MmgE/PrpD_sf_2"/>
</dbReference>
<dbReference type="Gene3D" id="3.30.1330.120">
    <property type="entry name" value="2-methylcitrate dehydratase PrpD"/>
    <property type="match status" value="1"/>
</dbReference>
<dbReference type="GO" id="GO:0016829">
    <property type="term" value="F:lyase activity"/>
    <property type="evidence" value="ECO:0007669"/>
    <property type="project" value="InterPro"/>
</dbReference>
<comment type="similarity">
    <text evidence="1">Belongs to the PrpD family.</text>
</comment>
<organism evidence="4 5">
    <name type="scientific">Humitalea rosea</name>
    <dbReference type="NCBI Taxonomy" id="990373"/>
    <lineage>
        <taxon>Bacteria</taxon>
        <taxon>Pseudomonadati</taxon>
        <taxon>Pseudomonadota</taxon>
        <taxon>Alphaproteobacteria</taxon>
        <taxon>Acetobacterales</taxon>
        <taxon>Roseomonadaceae</taxon>
        <taxon>Humitalea</taxon>
    </lineage>
</organism>